<accession>A0ABS4G9N0</accession>
<name>A0ABS4G9N0_9FIRM</name>
<gene>
    <name evidence="2" type="ORF">J2Z76_000234</name>
</gene>
<keyword evidence="3" id="KW-1185">Reference proteome</keyword>
<dbReference type="Proteomes" id="UP001519342">
    <property type="component" value="Unassembled WGS sequence"/>
</dbReference>
<feature type="domain" description="DUF1659" evidence="1">
    <location>
        <begin position="2"/>
        <end position="73"/>
    </location>
</feature>
<evidence type="ECO:0000259" key="1">
    <source>
        <dbReference type="Pfam" id="PF07872"/>
    </source>
</evidence>
<proteinExistence type="predicted"/>
<reference evidence="2 3" key="1">
    <citation type="submission" date="2021-03" db="EMBL/GenBank/DDBJ databases">
        <title>Genomic Encyclopedia of Type Strains, Phase IV (KMG-IV): sequencing the most valuable type-strain genomes for metagenomic binning, comparative biology and taxonomic classification.</title>
        <authorList>
            <person name="Goeker M."/>
        </authorList>
    </citation>
    <scope>NUCLEOTIDE SEQUENCE [LARGE SCALE GENOMIC DNA]</scope>
    <source>
        <strain evidence="2 3">DSM 24004</strain>
    </source>
</reference>
<sequence length="74" mass="8270">MAIIANQSDSKLKLVLDAGLDENNKEITKNKTFANVKTTATNENVYEVATALAGIQSYTLKNIKKYEEYDLVEE</sequence>
<dbReference type="InterPro" id="IPR012454">
    <property type="entry name" value="DUF1659"/>
</dbReference>
<dbReference type="Pfam" id="PF07872">
    <property type="entry name" value="DUF1659"/>
    <property type="match status" value="1"/>
</dbReference>
<protein>
    <recommendedName>
        <fullName evidence="1">DUF1659 domain-containing protein</fullName>
    </recommendedName>
</protein>
<dbReference type="RefSeq" id="WP_209510147.1">
    <property type="nucleotide sequence ID" value="NZ_JAGGKS010000001.1"/>
</dbReference>
<evidence type="ECO:0000313" key="2">
    <source>
        <dbReference type="EMBL" id="MBP1924381.1"/>
    </source>
</evidence>
<organism evidence="2 3">
    <name type="scientific">Sedimentibacter acidaminivorans</name>
    <dbReference type="NCBI Taxonomy" id="913099"/>
    <lineage>
        <taxon>Bacteria</taxon>
        <taxon>Bacillati</taxon>
        <taxon>Bacillota</taxon>
        <taxon>Tissierellia</taxon>
        <taxon>Sedimentibacter</taxon>
    </lineage>
</organism>
<evidence type="ECO:0000313" key="3">
    <source>
        <dbReference type="Proteomes" id="UP001519342"/>
    </source>
</evidence>
<comment type="caution">
    <text evidence="2">The sequence shown here is derived from an EMBL/GenBank/DDBJ whole genome shotgun (WGS) entry which is preliminary data.</text>
</comment>
<dbReference type="EMBL" id="JAGGKS010000001">
    <property type="protein sequence ID" value="MBP1924381.1"/>
    <property type="molecule type" value="Genomic_DNA"/>
</dbReference>